<dbReference type="STRING" id="84531.LA76x_3089"/>
<name>A0A0S2FCF0_LYSAN</name>
<dbReference type="CDD" id="cd14744">
    <property type="entry name" value="PAAR_CT_2"/>
    <property type="match status" value="1"/>
</dbReference>
<feature type="region of interest" description="Disordered" evidence="1">
    <location>
        <begin position="1"/>
        <end position="23"/>
    </location>
</feature>
<reference evidence="2 3" key="1">
    <citation type="journal article" date="2015" name="BMC Genomics">
        <title>Comparative genomics and metabolic profiling of the genus Lysobacter.</title>
        <authorList>
            <person name="de Bruijn I."/>
            <person name="Cheng X."/>
            <person name="de Jager V."/>
            <person name="Exposito R.G."/>
            <person name="Watrous J."/>
            <person name="Patel N."/>
            <person name="Postma J."/>
            <person name="Dorrestein P.C."/>
            <person name="Kobayashi D."/>
            <person name="Raaijmakers J.M."/>
        </authorList>
    </citation>
    <scope>NUCLEOTIDE SEQUENCE [LARGE SCALE GENOMIC DNA]</scope>
    <source>
        <strain evidence="2 3">76</strain>
    </source>
</reference>
<dbReference type="AlphaFoldDB" id="A0A0S2FCF0"/>
<dbReference type="PATRIC" id="fig|84531.8.peg.3097"/>
<dbReference type="OrthoDB" id="9204728at2"/>
<accession>A0A0S2FCF0</accession>
<gene>
    <name evidence="2" type="ORF">LA76x_3089</name>
</gene>
<dbReference type="KEGG" id="lab:LA76x_3089"/>
<dbReference type="Pfam" id="PF05488">
    <property type="entry name" value="PAAR_motif"/>
    <property type="match status" value="1"/>
</dbReference>
<evidence type="ECO:0000256" key="1">
    <source>
        <dbReference type="SAM" id="MobiDB-lite"/>
    </source>
</evidence>
<protein>
    <submittedName>
        <fullName evidence="2">PAAR motif family protein</fullName>
    </submittedName>
</protein>
<evidence type="ECO:0000313" key="3">
    <source>
        <dbReference type="Proteomes" id="UP000060787"/>
    </source>
</evidence>
<proteinExistence type="predicted"/>
<evidence type="ECO:0000313" key="2">
    <source>
        <dbReference type="EMBL" id="ALN81217.1"/>
    </source>
</evidence>
<dbReference type="Gene3D" id="2.60.200.60">
    <property type="match status" value="1"/>
</dbReference>
<feature type="compositionally biased region" description="Low complexity" evidence="1">
    <location>
        <begin position="1"/>
        <end position="17"/>
    </location>
</feature>
<dbReference type="InterPro" id="IPR008727">
    <property type="entry name" value="PAAR_motif"/>
</dbReference>
<dbReference type="Proteomes" id="UP000060787">
    <property type="component" value="Chromosome"/>
</dbReference>
<sequence length="96" mass="10158">MVGDTTSSGGTVLTGSTPERAGGFSWARVGDEVHCHEHGLTIVLTGDPTHRVEGSPAARHGDFCLCGCILISLRQVRSIVESERGYGLMPYGPMTD</sequence>
<dbReference type="eggNOG" id="COG4104">
    <property type="taxonomic scope" value="Bacteria"/>
</dbReference>
<organism evidence="2 3">
    <name type="scientific">Lysobacter antibioticus</name>
    <dbReference type="NCBI Taxonomy" id="84531"/>
    <lineage>
        <taxon>Bacteria</taxon>
        <taxon>Pseudomonadati</taxon>
        <taxon>Pseudomonadota</taxon>
        <taxon>Gammaproteobacteria</taxon>
        <taxon>Lysobacterales</taxon>
        <taxon>Lysobacteraceae</taxon>
        <taxon>Lysobacter</taxon>
    </lineage>
</organism>
<keyword evidence="3" id="KW-1185">Reference proteome</keyword>
<dbReference type="EMBL" id="CP011129">
    <property type="protein sequence ID" value="ALN81217.1"/>
    <property type="molecule type" value="Genomic_DNA"/>
</dbReference>